<dbReference type="CDD" id="cd07432">
    <property type="entry name" value="PHP_HisPPase"/>
    <property type="match status" value="1"/>
</dbReference>
<gene>
    <name evidence="2" type="ORF">DES51_10948</name>
</gene>
<dbReference type="SMART" id="SM00481">
    <property type="entry name" value="POLIIIAc"/>
    <property type="match status" value="1"/>
</dbReference>
<dbReference type="SUPFAM" id="SSF89550">
    <property type="entry name" value="PHP domain-like"/>
    <property type="match status" value="1"/>
</dbReference>
<dbReference type="InterPro" id="IPR004013">
    <property type="entry name" value="PHP_dom"/>
</dbReference>
<feature type="domain" description="Polymerase/histidinol phosphatase N-terminal" evidence="1">
    <location>
        <begin position="3"/>
        <end position="71"/>
    </location>
</feature>
<dbReference type="InterPro" id="IPR052018">
    <property type="entry name" value="PHP_domain"/>
</dbReference>
<proteinExistence type="predicted"/>
<dbReference type="RefSeq" id="WP_022938992.1">
    <property type="nucleotide sequence ID" value="NZ_CABKRQ010000007.1"/>
</dbReference>
<reference evidence="2 3" key="1">
    <citation type="submission" date="2018-05" db="EMBL/GenBank/DDBJ databases">
        <title>Genomic Encyclopedia of Type Strains, Phase IV (KMG-IV): sequencing the most valuable type-strain genomes for metagenomic binning, comparative biology and taxonomic classification.</title>
        <authorList>
            <person name="Goeker M."/>
        </authorList>
    </citation>
    <scope>NUCLEOTIDE SEQUENCE [LARGE SCALE GENOMIC DNA]</scope>
    <source>
        <strain evidence="2 3">JC118</strain>
    </source>
</reference>
<dbReference type="EMBL" id="QJKH01000009">
    <property type="protein sequence ID" value="PXX77796.1"/>
    <property type="molecule type" value="Genomic_DNA"/>
</dbReference>
<dbReference type="Pfam" id="PF02811">
    <property type="entry name" value="PHP"/>
    <property type="match status" value="1"/>
</dbReference>
<dbReference type="InterPro" id="IPR016195">
    <property type="entry name" value="Pol/histidinol_Pase-like"/>
</dbReference>
<evidence type="ECO:0000313" key="3">
    <source>
        <dbReference type="Proteomes" id="UP000247612"/>
    </source>
</evidence>
<evidence type="ECO:0000313" key="2">
    <source>
        <dbReference type="EMBL" id="PXX77796.1"/>
    </source>
</evidence>
<dbReference type="GO" id="GO:0035312">
    <property type="term" value="F:5'-3' DNA exonuclease activity"/>
    <property type="evidence" value="ECO:0007669"/>
    <property type="project" value="TreeGrafter"/>
</dbReference>
<protein>
    <recommendedName>
        <fullName evidence="1">Polymerase/histidinol phosphatase N-terminal domain-containing protein</fullName>
    </recommendedName>
</protein>
<dbReference type="GO" id="GO:0004534">
    <property type="term" value="F:5'-3' RNA exonuclease activity"/>
    <property type="evidence" value="ECO:0007669"/>
    <property type="project" value="TreeGrafter"/>
</dbReference>
<dbReference type="STRING" id="1034346.GCA_000313565_02708"/>
<organism evidence="2 3">
    <name type="scientific">Dielma fastidiosa</name>
    <dbReference type="NCBI Taxonomy" id="1034346"/>
    <lineage>
        <taxon>Bacteria</taxon>
        <taxon>Bacillati</taxon>
        <taxon>Bacillota</taxon>
        <taxon>Erysipelotrichia</taxon>
        <taxon>Erysipelotrichales</taxon>
        <taxon>Erysipelotrichaceae</taxon>
        <taxon>Dielma</taxon>
    </lineage>
</organism>
<dbReference type="AlphaFoldDB" id="A0A318KQ33"/>
<dbReference type="InterPro" id="IPR003141">
    <property type="entry name" value="Pol/His_phosphatase_N"/>
</dbReference>
<accession>A0A318KQ33</accession>
<dbReference type="PANTHER" id="PTHR42924">
    <property type="entry name" value="EXONUCLEASE"/>
    <property type="match status" value="1"/>
</dbReference>
<dbReference type="Proteomes" id="UP000247612">
    <property type="component" value="Unassembled WGS sequence"/>
</dbReference>
<keyword evidence="3" id="KW-1185">Reference proteome</keyword>
<dbReference type="Gene3D" id="3.20.20.140">
    <property type="entry name" value="Metal-dependent hydrolases"/>
    <property type="match status" value="1"/>
</dbReference>
<sequence>MFYDLHIHSGLSPCANDDMSPNNIAGMAMLKGLQLIAVTDHNSLKQQRVMAAAAKQYGLSYVYGVEVQTLEEVHVLAYFKQLNDAEQFQSWLAQRLLPIKNDVQYFGHQYLFDLEDQVIGNEEVLLLQSVMADIDETMMAIHEHHGLAVLAHVLDRSNSITTQLGFIPETLQFDGIEIKHPTDYQRVMAMHPWISSQVFWLCDSDAHQLVDISEAEHAVDLEVLEAVWRKYL</sequence>
<comment type="caution">
    <text evidence="2">The sequence shown here is derived from an EMBL/GenBank/DDBJ whole genome shotgun (WGS) entry which is preliminary data.</text>
</comment>
<dbReference type="OrthoDB" id="9804333at2"/>
<dbReference type="PANTHER" id="PTHR42924:SF3">
    <property type="entry name" value="POLYMERASE_HISTIDINOL PHOSPHATASE N-TERMINAL DOMAIN-CONTAINING PROTEIN"/>
    <property type="match status" value="1"/>
</dbReference>
<name>A0A318KQ33_9FIRM</name>
<evidence type="ECO:0000259" key="1">
    <source>
        <dbReference type="SMART" id="SM00481"/>
    </source>
</evidence>